<evidence type="ECO:0000313" key="6">
    <source>
        <dbReference type="Proteomes" id="UP000593892"/>
    </source>
</evidence>
<dbReference type="InterPro" id="IPR006710">
    <property type="entry name" value="Glyco_hydro_43"/>
</dbReference>
<accession>A0A7S7NPR5</accession>
<dbReference type="EMBL" id="CP063849">
    <property type="protein sequence ID" value="QOY87508.1"/>
    <property type="molecule type" value="Genomic_DNA"/>
</dbReference>
<keyword evidence="2 4" id="KW-0378">Hydrolase</keyword>
<dbReference type="AlphaFoldDB" id="A0A7S7NPR5"/>
<dbReference type="CDD" id="cd18825">
    <property type="entry name" value="GH43_CtGH43-like"/>
    <property type="match status" value="1"/>
</dbReference>
<evidence type="ECO:0000256" key="1">
    <source>
        <dbReference type="ARBA" id="ARBA00009865"/>
    </source>
</evidence>
<protein>
    <submittedName>
        <fullName evidence="5">Family 43 glycosylhydrolase</fullName>
    </submittedName>
</protein>
<dbReference type="PANTHER" id="PTHR22925:SF3">
    <property type="entry name" value="GLYCOSYL HYDROLASE FAMILY PROTEIN 43"/>
    <property type="match status" value="1"/>
</dbReference>
<dbReference type="PANTHER" id="PTHR22925">
    <property type="entry name" value="GLYCOSYL HYDROLASE 43 FAMILY MEMBER"/>
    <property type="match status" value="1"/>
</dbReference>
<comment type="similarity">
    <text evidence="1 4">Belongs to the glycosyl hydrolase 43 family.</text>
</comment>
<dbReference type="RefSeq" id="WP_194449177.1">
    <property type="nucleotide sequence ID" value="NZ_CP063849.1"/>
</dbReference>
<keyword evidence="6" id="KW-1185">Reference proteome</keyword>
<dbReference type="Proteomes" id="UP000593892">
    <property type="component" value="Chromosome"/>
</dbReference>
<evidence type="ECO:0000313" key="5">
    <source>
        <dbReference type="EMBL" id="QOY87508.1"/>
    </source>
</evidence>
<reference evidence="5 6" key="1">
    <citation type="submission" date="2020-10" db="EMBL/GenBank/DDBJ databases">
        <title>Complete genome sequence of Paludibaculum fermentans P105T, a facultatively anaerobic acidobacterium capable of dissimilatory Fe(III) reduction.</title>
        <authorList>
            <person name="Dedysh S.N."/>
            <person name="Beletsky A.V."/>
            <person name="Kulichevskaya I.S."/>
            <person name="Mardanov A.V."/>
            <person name="Ravin N.V."/>
        </authorList>
    </citation>
    <scope>NUCLEOTIDE SEQUENCE [LARGE SCALE GENOMIC DNA]</scope>
    <source>
        <strain evidence="5 6">P105</strain>
    </source>
</reference>
<dbReference type="Pfam" id="PF04616">
    <property type="entry name" value="Glyco_hydro_43"/>
    <property type="match status" value="1"/>
</dbReference>
<dbReference type="KEGG" id="pfer:IRI77_32930"/>
<organism evidence="5 6">
    <name type="scientific">Paludibaculum fermentans</name>
    <dbReference type="NCBI Taxonomy" id="1473598"/>
    <lineage>
        <taxon>Bacteria</taxon>
        <taxon>Pseudomonadati</taxon>
        <taxon>Acidobacteriota</taxon>
        <taxon>Terriglobia</taxon>
        <taxon>Bryobacterales</taxon>
        <taxon>Bryobacteraceae</taxon>
        <taxon>Paludibaculum</taxon>
    </lineage>
</organism>
<evidence type="ECO:0000256" key="2">
    <source>
        <dbReference type="ARBA" id="ARBA00022801"/>
    </source>
</evidence>
<evidence type="ECO:0000256" key="4">
    <source>
        <dbReference type="RuleBase" id="RU361187"/>
    </source>
</evidence>
<name>A0A7S7NPR5_PALFE</name>
<keyword evidence="3 4" id="KW-0326">Glycosidase</keyword>
<evidence type="ECO:0000256" key="3">
    <source>
        <dbReference type="ARBA" id="ARBA00023295"/>
    </source>
</evidence>
<dbReference type="InterPro" id="IPR023296">
    <property type="entry name" value="Glyco_hydro_beta-prop_sf"/>
</dbReference>
<gene>
    <name evidence="5" type="ORF">IRI77_32930</name>
</gene>
<sequence length="346" mass="39478">MRILISVLLAAGLWAQGQRTAFEPGAVWPDTDGKPIQAHGGGILLHQGVYYWYGEDKTLGNFNRTGVAVYSSKDLLNWKREGLALPKDGVPELFRESGVCERPKVLYNKRTKKFVMWMHLDDQPYAVASAGVAVSDRAVGPFHFEGYSRPVKFDFGYPEKDRTNQKELGGTYRDMNLFLDDDGRAYAFYSSEDNWTMYVVRLNAEFTGPELPVVQGKTWQRIMVKDQREGPAPFKYKGKYYLFSSACTGWKPNRASYAVAENILGPWTVKGDPSVGPEAETTFRSQSTYVLPAPGKRKDAFIFMADRWNPEKLQDSRYVWLPFVVQPGDKIELKWADRWDWSVFSK</sequence>
<dbReference type="Gene3D" id="2.115.10.20">
    <property type="entry name" value="Glycosyl hydrolase domain, family 43"/>
    <property type="match status" value="1"/>
</dbReference>
<dbReference type="GO" id="GO:0005975">
    <property type="term" value="P:carbohydrate metabolic process"/>
    <property type="evidence" value="ECO:0007669"/>
    <property type="project" value="InterPro"/>
</dbReference>
<dbReference type="SUPFAM" id="SSF75005">
    <property type="entry name" value="Arabinanase/levansucrase/invertase"/>
    <property type="match status" value="1"/>
</dbReference>
<proteinExistence type="inferred from homology"/>
<dbReference type="GO" id="GO:0004553">
    <property type="term" value="F:hydrolase activity, hydrolyzing O-glycosyl compounds"/>
    <property type="evidence" value="ECO:0007669"/>
    <property type="project" value="InterPro"/>
</dbReference>